<evidence type="ECO:0000313" key="2">
    <source>
        <dbReference type="EMBL" id="PZX26151.1"/>
    </source>
</evidence>
<accession>A0A2W7P5A4</accession>
<dbReference type="Gene3D" id="3.40.50.720">
    <property type="entry name" value="NAD(P)-binding Rossmann-like Domain"/>
    <property type="match status" value="1"/>
</dbReference>
<dbReference type="InterPro" id="IPR036291">
    <property type="entry name" value="NAD(P)-bd_dom_sf"/>
</dbReference>
<dbReference type="InterPro" id="IPR016040">
    <property type="entry name" value="NAD(P)-bd_dom"/>
</dbReference>
<comment type="caution">
    <text evidence="2">The sequence shown here is derived from an EMBL/GenBank/DDBJ whole genome shotgun (WGS) entry which is preliminary data.</text>
</comment>
<evidence type="ECO:0000313" key="3">
    <source>
        <dbReference type="Proteomes" id="UP000249638"/>
    </source>
</evidence>
<dbReference type="InterPro" id="IPR051207">
    <property type="entry name" value="ComplexI_NDUFA9_subunit"/>
</dbReference>
<dbReference type="EMBL" id="QKZN01000007">
    <property type="protein sequence ID" value="PZX26151.1"/>
    <property type="molecule type" value="Genomic_DNA"/>
</dbReference>
<name>A0A2W7P5A4_9BURK</name>
<sequence>MKIVVIGGTGLIGSKVVARLAAQGHEVVAASPQTGVNALTGEGLGQALAGAKVVVDVANSPSFADDAVLHFFETSGRNLAAAEKAAGVGHHVALSVVGTDKLAQSGYFRGKIAQEALIRNAGIPYTIVRSTQFLEFLGGIAESGADGDAIRLSSASIQPIASDDVAEAVADQALADPANGIIDIAGPQRFALSELVQRYLEATDDPRKVVVDAGARYFGAELDDGTLVPEGPARLGKTSFEAWLRQRQQARA</sequence>
<evidence type="ECO:0000259" key="1">
    <source>
        <dbReference type="Pfam" id="PF13460"/>
    </source>
</evidence>
<dbReference type="Proteomes" id="UP000249638">
    <property type="component" value="Unassembled WGS sequence"/>
</dbReference>
<dbReference type="SUPFAM" id="SSF51735">
    <property type="entry name" value="NAD(P)-binding Rossmann-fold domains"/>
    <property type="match status" value="1"/>
</dbReference>
<dbReference type="AlphaFoldDB" id="A0A2W7P5A4"/>
<reference evidence="2" key="1">
    <citation type="submission" date="2018-06" db="EMBL/GenBank/DDBJ databases">
        <title>Genomic Encyclopedia of Type Strains, Phase IV (KMG-V): Genome sequencing to study the core and pangenomes of soil and plant-associated prokaryotes.</title>
        <authorList>
            <person name="Whitman W."/>
        </authorList>
    </citation>
    <scope>NUCLEOTIDE SEQUENCE [LARGE SCALE GENOMIC DNA]</scope>
    <source>
        <strain evidence="2">MLR2-44</strain>
    </source>
</reference>
<keyword evidence="3" id="KW-1185">Reference proteome</keyword>
<organism evidence="2 3">
    <name type="scientific">Cupriavidus phytorum</name>
    <dbReference type="NCBI Taxonomy" id="3024399"/>
    <lineage>
        <taxon>Bacteria</taxon>
        <taxon>Pseudomonadati</taxon>
        <taxon>Pseudomonadota</taxon>
        <taxon>Betaproteobacteria</taxon>
        <taxon>Burkholderiales</taxon>
        <taxon>Burkholderiaceae</taxon>
        <taxon>Cupriavidus</taxon>
    </lineage>
</organism>
<proteinExistence type="predicted"/>
<dbReference type="Pfam" id="PF13460">
    <property type="entry name" value="NAD_binding_10"/>
    <property type="match status" value="1"/>
</dbReference>
<dbReference type="PANTHER" id="PTHR12126">
    <property type="entry name" value="NADH-UBIQUINONE OXIDOREDUCTASE 39 KDA SUBUNIT-RELATED"/>
    <property type="match status" value="1"/>
</dbReference>
<protein>
    <submittedName>
        <fullName evidence="2">Uncharacterized protein YbjT (DUF2867 family)</fullName>
    </submittedName>
</protein>
<dbReference type="PANTHER" id="PTHR12126:SF11">
    <property type="entry name" value="NADH DEHYDROGENASE [UBIQUINONE] 1 ALPHA SUBCOMPLEX SUBUNIT 9, MITOCHONDRIAL"/>
    <property type="match status" value="1"/>
</dbReference>
<gene>
    <name evidence="2" type="ORF">C7416_107221</name>
</gene>
<dbReference type="GO" id="GO:0044877">
    <property type="term" value="F:protein-containing complex binding"/>
    <property type="evidence" value="ECO:0007669"/>
    <property type="project" value="TreeGrafter"/>
</dbReference>
<feature type="domain" description="NAD(P)-binding" evidence="1">
    <location>
        <begin position="7"/>
        <end position="173"/>
    </location>
</feature>